<evidence type="ECO:0000313" key="2">
    <source>
        <dbReference type="EMBL" id="WEF50327.1"/>
    </source>
</evidence>
<dbReference type="Proteomes" id="UP001213907">
    <property type="component" value="Chromosome"/>
</dbReference>
<dbReference type="EMBL" id="CP113162">
    <property type="protein sequence ID" value="WEF50327.1"/>
    <property type="molecule type" value="Genomic_DNA"/>
</dbReference>
<protein>
    <recommendedName>
        <fullName evidence="4">Transporter</fullName>
    </recommendedName>
</protein>
<organism evidence="2 3">
    <name type="scientific">Afipia carboxydohydrogena</name>
    <name type="common">Pseudomonas carboxydohydrogena</name>
    <dbReference type="NCBI Taxonomy" id="290"/>
    <lineage>
        <taxon>Bacteria</taxon>
        <taxon>Pseudomonadati</taxon>
        <taxon>Pseudomonadota</taxon>
        <taxon>Alphaproteobacteria</taxon>
        <taxon>Hyphomicrobiales</taxon>
        <taxon>Nitrobacteraceae</taxon>
        <taxon>Afipia</taxon>
    </lineage>
</organism>
<evidence type="ECO:0008006" key="4">
    <source>
        <dbReference type="Google" id="ProtNLM"/>
    </source>
</evidence>
<evidence type="ECO:0000313" key="3">
    <source>
        <dbReference type="Proteomes" id="UP001213907"/>
    </source>
</evidence>
<keyword evidence="3" id="KW-1185">Reference proteome</keyword>
<dbReference type="RefSeq" id="WP_275245966.1">
    <property type="nucleotide sequence ID" value="NZ_BAABDX010000002.1"/>
</dbReference>
<evidence type="ECO:0000256" key="1">
    <source>
        <dbReference type="SAM" id="SignalP"/>
    </source>
</evidence>
<proteinExistence type="predicted"/>
<feature type="signal peptide" evidence="1">
    <location>
        <begin position="1"/>
        <end position="17"/>
    </location>
</feature>
<sequence>MAVAAAFMIAATGAAFARDAGDDAKPAKADASQLPNVYLDMRTNYFTVPAGTLNIGFGNSLSLPSLSSLSSVSGQGASIDLPLTVDFNERFSVFGGITASASKTDLTPWSSLAVISWNVGVQADIIEQNGGPFPTVTVLSTLTKSATEGPLATTSLTTVAEAAYAFDTDETRALLAGVQLTNIRVDSGLASVRPAIIGYVGAYYQWPSNWKLTGRAGIQSFGGANTSALAPYLPSGQSLLSLRSFTQPMLRADLDRMDDNDNRLFGLTATVFWTPKPAFQFTLRTPLYLVRH</sequence>
<gene>
    <name evidence="2" type="ORF">AFIC_001863</name>
</gene>
<reference evidence="2 3" key="1">
    <citation type="submission" date="2022-11" db="EMBL/GenBank/DDBJ databases">
        <authorList>
            <person name="Siebert D."/>
            <person name="Busche T."/>
            <person name="Saydam E."/>
            <person name="Kalinowski J."/>
            <person name="Ruckert C."/>
            <person name="Blombach B."/>
        </authorList>
    </citation>
    <scope>NUCLEOTIDE SEQUENCE [LARGE SCALE GENOMIC DNA]</scope>
    <source>
        <strain evidence="2 3">DSM 1083</strain>
    </source>
</reference>
<feature type="chain" id="PRO_5046566070" description="Transporter" evidence="1">
    <location>
        <begin position="18"/>
        <end position="292"/>
    </location>
</feature>
<accession>A0ABY8BPU9</accession>
<keyword evidence="1" id="KW-0732">Signal</keyword>
<name>A0ABY8BPU9_AFICR</name>